<feature type="region of interest" description="Disordered" evidence="7">
    <location>
        <begin position="1"/>
        <end position="60"/>
    </location>
</feature>
<feature type="domain" description="Centrosomin N-terminal motif 1" evidence="8">
    <location>
        <begin position="178"/>
        <end position="251"/>
    </location>
</feature>
<evidence type="ECO:0000256" key="1">
    <source>
        <dbReference type="ARBA" id="ARBA00004267"/>
    </source>
</evidence>
<organism evidence="10 11">
    <name type="scientific">Lasallia pustulata</name>
    <dbReference type="NCBI Taxonomy" id="136370"/>
    <lineage>
        <taxon>Eukaryota</taxon>
        <taxon>Fungi</taxon>
        <taxon>Dikarya</taxon>
        <taxon>Ascomycota</taxon>
        <taxon>Pezizomycotina</taxon>
        <taxon>Lecanoromycetes</taxon>
        <taxon>OSLEUM clade</taxon>
        <taxon>Umbilicariomycetidae</taxon>
        <taxon>Umbilicariales</taxon>
        <taxon>Umbilicariaceae</taxon>
        <taxon>Lasallia</taxon>
    </lineage>
</organism>
<feature type="coiled-coil region" evidence="6">
    <location>
        <begin position="747"/>
        <end position="819"/>
    </location>
</feature>
<dbReference type="AlphaFoldDB" id="A0A5M8PJ25"/>
<feature type="region of interest" description="Disordered" evidence="7">
    <location>
        <begin position="539"/>
        <end position="558"/>
    </location>
</feature>
<evidence type="ECO:0000256" key="4">
    <source>
        <dbReference type="ARBA" id="ARBA00023054"/>
    </source>
</evidence>
<evidence type="ECO:0000256" key="3">
    <source>
        <dbReference type="ARBA" id="ARBA00022553"/>
    </source>
</evidence>
<feature type="compositionally biased region" description="Basic residues" evidence="7">
    <location>
        <begin position="49"/>
        <end position="58"/>
    </location>
</feature>
<feature type="domain" description="Pericentrin/AKAP-450 centrosomal targeting" evidence="9">
    <location>
        <begin position="830"/>
        <end position="904"/>
    </location>
</feature>
<name>A0A5M8PJ25_9LECA</name>
<keyword evidence="2" id="KW-0963">Cytoplasm</keyword>
<evidence type="ECO:0000313" key="10">
    <source>
        <dbReference type="EMBL" id="KAA6409033.1"/>
    </source>
</evidence>
<comment type="caution">
    <text evidence="10">The sequence shown here is derived from an EMBL/GenBank/DDBJ whole genome shotgun (WGS) entry which is preliminary data.</text>
</comment>
<evidence type="ECO:0000256" key="5">
    <source>
        <dbReference type="ARBA" id="ARBA00023212"/>
    </source>
</evidence>
<dbReference type="Pfam" id="PF07989">
    <property type="entry name" value="Cnn_1N"/>
    <property type="match status" value="1"/>
</dbReference>
<evidence type="ECO:0000313" key="11">
    <source>
        <dbReference type="Proteomes" id="UP000324767"/>
    </source>
</evidence>
<evidence type="ECO:0000256" key="6">
    <source>
        <dbReference type="SAM" id="Coils"/>
    </source>
</evidence>
<dbReference type="OrthoDB" id="10255000at2759"/>
<keyword evidence="5" id="KW-0206">Cytoskeleton</keyword>
<dbReference type="GO" id="GO:0005815">
    <property type="term" value="C:microtubule organizing center"/>
    <property type="evidence" value="ECO:0007669"/>
    <property type="project" value="UniProtKB-SubCell"/>
</dbReference>
<evidence type="ECO:0000256" key="7">
    <source>
        <dbReference type="SAM" id="MobiDB-lite"/>
    </source>
</evidence>
<dbReference type="Proteomes" id="UP000324767">
    <property type="component" value="Unassembled WGS sequence"/>
</dbReference>
<dbReference type="EMBL" id="VXIT01000012">
    <property type="protein sequence ID" value="KAA6409033.1"/>
    <property type="molecule type" value="Genomic_DNA"/>
</dbReference>
<dbReference type="Gene3D" id="1.10.287.1490">
    <property type="match status" value="1"/>
</dbReference>
<dbReference type="InterPro" id="IPR012943">
    <property type="entry name" value="Cnn_1N"/>
</dbReference>
<dbReference type="Pfam" id="PF10495">
    <property type="entry name" value="PACT_coil_coil"/>
    <property type="match status" value="1"/>
</dbReference>
<dbReference type="GO" id="GO:0005737">
    <property type="term" value="C:cytoplasm"/>
    <property type="evidence" value="ECO:0007669"/>
    <property type="project" value="UniProtKB-ARBA"/>
</dbReference>
<evidence type="ECO:0000259" key="8">
    <source>
        <dbReference type="Pfam" id="PF07989"/>
    </source>
</evidence>
<proteinExistence type="predicted"/>
<dbReference type="InterPro" id="IPR019528">
    <property type="entry name" value="PACT_domain"/>
</dbReference>
<accession>A0A5M8PJ25</accession>
<reference evidence="10 11" key="1">
    <citation type="submission" date="2019-09" db="EMBL/GenBank/DDBJ databases">
        <title>The hologenome of the rock-dwelling lichen Lasallia pustulata.</title>
        <authorList>
            <person name="Greshake Tzovaras B."/>
            <person name="Segers F."/>
            <person name="Bicker A."/>
            <person name="Dal Grande F."/>
            <person name="Otte J."/>
            <person name="Hankeln T."/>
            <person name="Schmitt I."/>
            <person name="Ebersberger I."/>
        </authorList>
    </citation>
    <scope>NUCLEOTIDE SEQUENCE [LARGE SCALE GENOMIC DNA]</scope>
    <source>
        <strain evidence="10">A1-1</strain>
    </source>
</reference>
<gene>
    <name evidence="10" type="ORF">FRX48_07377</name>
</gene>
<protein>
    <submittedName>
        <fullName evidence="10">Microtubule associated</fullName>
    </submittedName>
</protein>
<sequence>MAYPETPRTDAGNATYLTNGPDFENLSMEKSFLPPSKGTDGLLSQLRNSRGHNLKTPRTRAPLRDQRNLPAAKGQSEFTPLLKSVGKKNLLRGGQANGVPQTPTFLKPGYNGNADSTALPGAESSMVYEDDTGSSVWAPEDATPVFQVASSSAQSTPLAVLPRRDAGGVLADQGNMMTLREQENIINKVEKENFGLKLKIHFLEDSLRKAGPGFHEAALKENTELKVDKVTMQKELMRIRKTLSQAERDLEAYRLHLQEVQEKVKQKHVDEATREELGDLREAVQHKEVEIAQLRRKLDLAEVRKGELESLRTDVDDQEAELREKNRAIEQKDEEIGKLQEEARTAIDDRDKIRRLEENVGDLEEEIREKKRAIEQKDEEIGRLQEEARTAIDDRDEIRRLEEDVGDLEEEIREKNRAIEQNDEEIGKLQEEARTAIDDQDEIRRLKDDVGDLEEEILEKNRIVEAKQEAMKRLEEEAREAREDLDELRLEMANKSFNTKGLSRQLEEKANRLNDDLSVLRKKHADLETRFLNKEQQAIQLQKGQDEGKMREEKLRTDNERLREEKLRTDNERLRDEKLRTDNERLREEKLRTDNERLRNQQNDIIKERDSLILRLQQAVQDLQSRTEERDRLQSQCDGLEDEVEVLQNNIEDDRTIAEERKDLHEMLRAAKVELEERKDLHEMLKDAKVKLEELVSDRDARIAALATELENLQRSTAEERLRGQLKRVRDDRTHETKKNNALVIELADLQHRYEGAVDNLARQQQEWEEERKAIVSRVRFPNMSVSSIHAGPREPTELKQLELEIQGKERRHQSEVRLLSKQVQWISAKCTREEGFRSGLAYEKKFLLLQIEMFKACNAVDLRILEEIGVAPGPKERGKKPSLKVAGCMVLAVVRMRKMQTAWAGQKKLHASLARKFRQSGFTMRGHSSQRKDNFAKLQYILPMAEAIKSYGSTEDK</sequence>
<keyword evidence="4 6" id="KW-0175">Coiled coil</keyword>
<feature type="compositionally biased region" description="Basic and acidic residues" evidence="7">
    <location>
        <begin position="544"/>
        <end position="558"/>
    </location>
</feature>
<evidence type="ECO:0000259" key="9">
    <source>
        <dbReference type="Pfam" id="PF10495"/>
    </source>
</evidence>
<keyword evidence="3" id="KW-0597">Phosphoprotein</keyword>
<comment type="subcellular location">
    <subcellularLocation>
        <location evidence="1">Cytoplasm</location>
        <location evidence="1">Cytoskeleton</location>
        <location evidence="1">Microtubule organizing center</location>
    </subcellularLocation>
</comment>
<evidence type="ECO:0000256" key="2">
    <source>
        <dbReference type="ARBA" id="ARBA00022490"/>
    </source>
</evidence>